<dbReference type="PROSITE" id="PS50222">
    <property type="entry name" value="EF_HAND_2"/>
    <property type="match status" value="1"/>
</dbReference>
<accession>A0A7S4CCY9</accession>
<reference evidence="3" key="1">
    <citation type="submission" date="2021-01" db="EMBL/GenBank/DDBJ databases">
        <authorList>
            <person name="Corre E."/>
            <person name="Pelletier E."/>
            <person name="Niang G."/>
            <person name="Scheremetjew M."/>
            <person name="Finn R."/>
            <person name="Kale V."/>
            <person name="Holt S."/>
            <person name="Cochrane G."/>
            <person name="Meng A."/>
            <person name="Brown T."/>
            <person name="Cohen L."/>
        </authorList>
    </citation>
    <scope>NUCLEOTIDE SEQUENCE</scope>
    <source>
        <strain evidence="3">CCMP1594</strain>
    </source>
</reference>
<sequence>MSGSFLPAINAAGHSTSFPGDPPLSTDANEDEAILQQAGLNPLQAQDIVELLREQNLDVMGMVRWKHEQLDAFWNEAFPRMEPAKLASVMKQLHILLHQKCGTVMTAPNPYRYSAPAREAAAQATPSYLWFVKGNPDITAALDHYNFSMDTWTDVEKEAGDLLTYEMRQNKTQMLKNQNLYERNVGMAIGSPPGSAGRPDENRMCRQSSKLVHDYAKDSPPSVASPTSGSSPMARSPRPPPPAARAFNAPAQWRSKAPLHQLLRQQFIDTEGSIPEDGHQTPKRVRASPRQVKCKVPTLPGGPRPDYASMLGAQKADLDLSQQTLKEYGKTLNNLLHEQVDLKKEAEENPWDRTLGAFHDREERMLKRKLLWLIGAAPPPEDMDKAEGALSQEIQEEIKELVAQIDTDGDGLLDDYEIAQKMEGDPLLQGRLQALRINVAMNNSRKQFHTSRMKQAVLKLQLHNLRQRLSGAGDGYVKLSALVNVAKHDPVTTRKLGRLGINLDRLIRHSIHEAVDPSDKGNPQMQAQEPRSAPEA</sequence>
<organism evidence="3">
    <name type="scientific">Eutreptiella gymnastica</name>
    <dbReference type="NCBI Taxonomy" id="73025"/>
    <lineage>
        <taxon>Eukaryota</taxon>
        <taxon>Discoba</taxon>
        <taxon>Euglenozoa</taxon>
        <taxon>Euglenida</taxon>
        <taxon>Spirocuta</taxon>
        <taxon>Euglenophyceae</taxon>
        <taxon>Eutreptiales</taxon>
        <taxon>Eutreptiaceae</taxon>
        <taxon>Eutreptiella</taxon>
    </lineage>
</organism>
<dbReference type="EMBL" id="HBJA01015570">
    <property type="protein sequence ID" value="CAE0793835.1"/>
    <property type="molecule type" value="Transcribed_RNA"/>
</dbReference>
<name>A0A7S4CCY9_9EUGL</name>
<dbReference type="PROSITE" id="PS00018">
    <property type="entry name" value="EF_HAND_1"/>
    <property type="match status" value="1"/>
</dbReference>
<dbReference type="InterPro" id="IPR002048">
    <property type="entry name" value="EF_hand_dom"/>
</dbReference>
<evidence type="ECO:0000313" key="3">
    <source>
        <dbReference type="EMBL" id="CAE0793835.1"/>
    </source>
</evidence>
<dbReference type="AlphaFoldDB" id="A0A7S4CCY9"/>
<feature type="domain" description="EF-hand" evidence="2">
    <location>
        <begin position="393"/>
        <end position="428"/>
    </location>
</feature>
<evidence type="ECO:0000256" key="1">
    <source>
        <dbReference type="SAM" id="MobiDB-lite"/>
    </source>
</evidence>
<proteinExistence type="predicted"/>
<gene>
    <name evidence="3" type="ORF">EGYM00163_LOCUS4952</name>
</gene>
<evidence type="ECO:0000259" key="2">
    <source>
        <dbReference type="PROSITE" id="PS50222"/>
    </source>
</evidence>
<dbReference type="GO" id="GO:0005509">
    <property type="term" value="F:calcium ion binding"/>
    <property type="evidence" value="ECO:0007669"/>
    <property type="project" value="InterPro"/>
</dbReference>
<dbReference type="InterPro" id="IPR018247">
    <property type="entry name" value="EF_Hand_1_Ca_BS"/>
</dbReference>
<feature type="region of interest" description="Disordered" evidence="1">
    <location>
        <begin position="513"/>
        <end position="536"/>
    </location>
</feature>
<feature type="region of interest" description="Disordered" evidence="1">
    <location>
        <begin position="272"/>
        <end position="291"/>
    </location>
</feature>
<protein>
    <recommendedName>
        <fullName evidence="2">EF-hand domain-containing protein</fullName>
    </recommendedName>
</protein>
<feature type="region of interest" description="Disordered" evidence="1">
    <location>
        <begin position="214"/>
        <end position="246"/>
    </location>
</feature>